<dbReference type="Pfam" id="PF21534">
    <property type="entry name" value="Rost"/>
    <property type="match status" value="1"/>
</dbReference>
<dbReference type="OrthoDB" id="419711at2759"/>
<comment type="caution">
    <text evidence="2">The sequence shown here is derived from an EMBL/GenBank/DDBJ whole genome shotgun (WGS) entry which is preliminary data.</text>
</comment>
<feature type="transmembrane region" description="Helical" evidence="1">
    <location>
        <begin position="69"/>
        <end position="89"/>
    </location>
</feature>
<dbReference type="EMBL" id="CAJHNH020005168">
    <property type="protein sequence ID" value="CAG5132212.1"/>
    <property type="molecule type" value="Genomic_DNA"/>
</dbReference>
<evidence type="ECO:0000313" key="3">
    <source>
        <dbReference type="Proteomes" id="UP000678393"/>
    </source>
</evidence>
<name>A0A8S3ZW48_9EUPU</name>
<keyword evidence="1" id="KW-0472">Membrane</keyword>
<feature type="transmembrane region" description="Helical" evidence="1">
    <location>
        <begin position="35"/>
        <end position="57"/>
    </location>
</feature>
<dbReference type="Proteomes" id="UP000678393">
    <property type="component" value="Unassembled WGS sequence"/>
</dbReference>
<dbReference type="PANTHER" id="PTHR12242:SF1">
    <property type="entry name" value="MYND-TYPE DOMAIN-CONTAINING PROTEIN"/>
    <property type="match status" value="1"/>
</dbReference>
<keyword evidence="3" id="KW-1185">Reference proteome</keyword>
<dbReference type="GO" id="GO:0016020">
    <property type="term" value="C:membrane"/>
    <property type="evidence" value="ECO:0007669"/>
    <property type="project" value="TreeGrafter"/>
</dbReference>
<dbReference type="PANTHER" id="PTHR12242">
    <property type="entry name" value="OS02G0130600 PROTEIN-RELATED"/>
    <property type="match status" value="1"/>
</dbReference>
<protein>
    <submittedName>
        <fullName evidence="2">Uncharacterized protein</fullName>
    </submittedName>
</protein>
<proteinExistence type="predicted"/>
<keyword evidence="1" id="KW-1133">Transmembrane helix</keyword>
<reference evidence="2" key="1">
    <citation type="submission" date="2021-04" db="EMBL/GenBank/DDBJ databases">
        <authorList>
            <consortium name="Molecular Ecology Group"/>
        </authorList>
    </citation>
    <scope>NUCLEOTIDE SEQUENCE</scope>
</reference>
<organism evidence="2 3">
    <name type="scientific">Candidula unifasciata</name>
    <dbReference type="NCBI Taxonomy" id="100452"/>
    <lineage>
        <taxon>Eukaryota</taxon>
        <taxon>Metazoa</taxon>
        <taxon>Spiralia</taxon>
        <taxon>Lophotrochozoa</taxon>
        <taxon>Mollusca</taxon>
        <taxon>Gastropoda</taxon>
        <taxon>Heterobranchia</taxon>
        <taxon>Euthyneura</taxon>
        <taxon>Panpulmonata</taxon>
        <taxon>Eupulmonata</taxon>
        <taxon>Stylommatophora</taxon>
        <taxon>Helicina</taxon>
        <taxon>Helicoidea</taxon>
        <taxon>Geomitridae</taxon>
        <taxon>Candidula</taxon>
    </lineage>
</organism>
<sequence length="321" mass="36660">MSRLRCLRDITKESFFLIHGCPLDFLLSKWCDNPLVYTVWSTLCSVYTVALVIYTSFASGYGIKILIWLTYWAFYSVTLRFIITAWNCWQFVLNDKTLYSAMIPCHLPGRANNTNGNHLGNDSELVMPNCGMAETNISCEERQISDNKDDKVETHVTVCSDEHGQDQPDGLSAMLRCQWFLQNISNSASILVTVLFWALVYTGDTQNYASINSHVINSLLVIGDIMISRAPIRIQHLHIPFIYLAIYITFTLIYWAAGGTNHKGEYFIYGVLDYSKRVKTAVVAICLIALLGLLITQMFLYFLHRLRNCLYSWGKTGKFIF</sequence>
<evidence type="ECO:0000256" key="1">
    <source>
        <dbReference type="SAM" id="Phobius"/>
    </source>
</evidence>
<feature type="transmembrane region" description="Helical" evidence="1">
    <location>
        <begin position="184"/>
        <end position="202"/>
    </location>
</feature>
<keyword evidence="1" id="KW-0812">Transmembrane</keyword>
<accession>A0A8S3ZW48</accession>
<gene>
    <name evidence="2" type="ORF">CUNI_LOCUS17770</name>
</gene>
<feature type="transmembrane region" description="Helical" evidence="1">
    <location>
        <begin position="239"/>
        <end position="257"/>
    </location>
</feature>
<evidence type="ECO:0000313" key="2">
    <source>
        <dbReference type="EMBL" id="CAG5132212.1"/>
    </source>
</evidence>
<feature type="transmembrane region" description="Helical" evidence="1">
    <location>
        <begin position="281"/>
        <end position="303"/>
    </location>
</feature>
<dbReference type="AlphaFoldDB" id="A0A8S3ZW48"/>
<dbReference type="InterPro" id="IPR049352">
    <property type="entry name" value="Rost"/>
</dbReference>
<feature type="transmembrane region" description="Helical" evidence="1">
    <location>
        <begin position="208"/>
        <end position="227"/>
    </location>
</feature>